<dbReference type="PANTHER" id="PTHR21192">
    <property type="entry name" value="NUCLEAR PROTEIN E3-3"/>
    <property type="match status" value="1"/>
</dbReference>
<evidence type="ECO:0000313" key="2">
    <source>
        <dbReference type="Proteomes" id="UP000832034"/>
    </source>
</evidence>
<keyword evidence="2" id="KW-1185">Reference proteome</keyword>
<dbReference type="InterPro" id="IPR036748">
    <property type="entry name" value="MTH938-like_sf"/>
</dbReference>
<reference evidence="1" key="1">
    <citation type="submission" date="2021-12" db="EMBL/GenBank/DDBJ databases">
        <authorList>
            <person name="Veyrier F.J."/>
        </authorList>
    </citation>
    <scope>NUCLEOTIDE SEQUENCE</scope>
    <source>
        <strain evidence="1">SAG 1488-6</strain>
    </source>
</reference>
<dbReference type="SUPFAM" id="SSF64076">
    <property type="entry name" value="MTH938-like"/>
    <property type="match status" value="1"/>
</dbReference>
<dbReference type="Pfam" id="PF04430">
    <property type="entry name" value="DUF498"/>
    <property type="match status" value="1"/>
</dbReference>
<dbReference type="PANTHER" id="PTHR21192:SF2">
    <property type="entry name" value="NADH DEHYDROGENASE [UBIQUINONE] 1 ALPHA SUBCOMPLEX ASSEMBLY FACTOR 3"/>
    <property type="match status" value="1"/>
</dbReference>
<dbReference type="EMBL" id="CP091512">
    <property type="protein sequence ID" value="UOO93169.1"/>
    <property type="molecule type" value="Genomic_DNA"/>
</dbReference>
<accession>A0ABY4ED68</accession>
<protein>
    <submittedName>
        <fullName evidence="1">Mth938-like domain-containing protein</fullName>
    </submittedName>
</protein>
<dbReference type="InterPro" id="IPR007523">
    <property type="entry name" value="NDUFAF3/AAMDC"/>
</dbReference>
<dbReference type="RefSeq" id="WP_019957501.1">
    <property type="nucleotide sequence ID" value="NZ_CP091512.1"/>
</dbReference>
<reference evidence="1" key="2">
    <citation type="journal article" date="2022" name="Res Sq">
        <title>Evolution of multicellular longitudinally dividing oral cavity symbionts (Neisseriaceae).</title>
        <authorList>
            <person name="Nyongesa S."/>
            <person name="Weber P."/>
            <person name="Bernet E."/>
            <person name="Pullido F."/>
            <person name="Nieckarz M."/>
            <person name="Delaby M."/>
            <person name="Nieves C."/>
            <person name="Viehboeck T."/>
            <person name="Krause N."/>
            <person name="Rivera-Millot A."/>
            <person name="Nakamura A."/>
            <person name="Vischer N."/>
            <person name="VanNieuwenhze M."/>
            <person name="Brun Y."/>
            <person name="Cava F."/>
            <person name="Bulgheresi S."/>
            <person name="Veyrier F."/>
        </authorList>
    </citation>
    <scope>NUCLEOTIDE SEQUENCE</scope>
    <source>
        <strain evidence="1">SAG 1488-6</strain>
    </source>
</reference>
<organism evidence="1 2">
    <name type="scientific">Vitreoscilla stercoraria</name>
    <dbReference type="NCBI Taxonomy" id="61"/>
    <lineage>
        <taxon>Bacteria</taxon>
        <taxon>Pseudomonadati</taxon>
        <taxon>Pseudomonadota</taxon>
        <taxon>Betaproteobacteria</taxon>
        <taxon>Neisseriales</taxon>
        <taxon>Neisseriaceae</taxon>
        <taxon>Vitreoscilla</taxon>
    </lineage>
</organism>
<proteinExistence type="predicted"/>
<dbReference type="CDD" id="cd00248">
    <property type="entry name" value="Mth938-like"/>
    <property type="match status" value="1"/>
</dbReference>
<sequence>MDFTEHNQGDVFRVDAYDAGSIEVAGQTYTQAILVKNNQVLPLDLATCQEMTEELLSELLQQSHQPELIVVGTGNNQQFLPPKLQVLIAKNRIGLEMMATPAACRTFNILLSEDRKVWAILWPTQAS</sequence>
<evidence type="ECO:0000313" key="1">
    <source>
        <dbReference type="EMBL" id="UOO93169.1"/>
    </source>
</evidence>
<name>A0ABY4ED68_VITST</name>
<dbReference type="Proteomes" id="UP000832034">
    <property type="component" value="Chromosome"/>
</dbReference>
<gene>
    <name evidence="1" type="ORF">LVJ81_03815</name>
</gene>
<dbReference type="Gene3D" id="3.40.1230.10">
    <property type="entry name" value="MTH938-like"/>
    <property type="match status" value="1"/>
</dbReference>